<dbReference type="SUPFAM" id="SSF53300">
    <property type="entry name" value="vWA-like"/>
    <property type="match status" value="1"/>
</dbReference>
<dbReference type="PANTHER" id="PTHR10338:SF119">
    <property type="entry name" value="INTER-ALPHA-TRYPSIN INHIBITOR HEAVY CHAIN H4"/>
    <property type="match status" value="1"/>
</dbReference>
<reference evidence="3" key="2">
    <citation type="submission" date="2025-08" db="UniProtKB">
        <authorList>
            <consortium name="Ensembl"/>
        </authorList>
    </citation>
    <scope>IDENTIFICATION</scope>
</reference>
<evidence type="ECO:0000313" key="4">
    <source>
        <dbReference type="Proteomes" id="UP000472277"/>
    </source>
</evidence>
<sequence>MTVFLLCNYCKKINNNNHLKKCHVCKMIVECTCNNKRKSCKNKVYFCPPMRGLVQQGQCDSCGEQGLNEHLVIVYDVPRNTSMGHLKESKGYFVHRFDPTDLPLIPKNVVFIIDQSGSMHGRKMEQTCEALLKILVDLAEDEHFGLITFNYSVSTWKKELLPANQENLEATKSFARHIHDRGATDINAAVLEGTAMLHRLLREGSASLLILLIVEDLTTGETNLENIHKNVKEAISKKIPLYCLSFEMNVNFEFLEKMALENSGVRCRIYKDSDGALPMAMLYLGGANLTQTNFSQYNNGSEILVSGQITDNNIETFNAEVIVISKINRVKYSETIPMEDPIEAGSGSHIQRLWAYLTVKHLLDEEVQSSGNAKEKVSHKPKEGEKPSGSRQGFSGSIFQFMSGQPGLPGPPAHPAPDYSGQTQTMGGGRGGGGVGLMLDAEEEQESYPANKIVSPLLTYFSWSLKINHKSDSVSLILSDKEMDITIGSTWVIIMFRWPVLRQHPTGYNIMGIIARPPVAYEEVQGTTMKLKIQDKEVDVSGGFAVDLSVCSASTVACWLLPLQSALQRELADFSVTQL</sequence>
<feature type="compositionally biased region" description="Polar residues" evidence="1">
    <location>
        <begin position="389"/>
        <end position="403"/>
    </location>
</feature>
<dbReference type="Proteomes" id="UP000472277">
    <property type="component" value="Chromosome 1"/>
</dbReference>
<dbReference type="InterPro" id="IPR002035">
    <property type="entry name" value="VWF_A"/>
</dbReference>
<name>A0A673Y7T3_SALTR</name>
<evidence type="ECO:0000259" key="2">
    <source>
        <dbReference type="PROSITE" id="PS50234"/>
    </source>
</evidence>
<feature type="compositionally biased region" description="Basic and acidic residues" evidence="1">
    <location>
        <begin position="373"/>
        <end position="388"/>
    </location>
</feature>
<dbReference type="InterPro" id="IPR050934">
    <property type="entry name" value="ITIH"/>
</dbReference>
<feature type="region of interest" description="Disordered" evidence="1">
    <location>
        <begin position="368"/>
        <end position="432"/>
    </location>
</feature>
<evidence type="ECO:0000313" key="3">
    <source>
        <dbReference type="Ensembl" id="ENSSTUP00000030573.1"/>
    </source>
</evidence>
<dbReference type="Ensembl" id="ENSSTUT00000031980.1">
    <property type="protein sequence ID" value="ENSSTUP00000030573.1"/>
    <property type="gene ID" value="ENSSTUG00000013188.1"/>
</dbReference>
<dbReference type="Gene3D" id="3.40.50.410">
    <property type="entry name" value="von Willebrand factor, type A domain"/>
    <property type="match status" value="1"/>
</dbReference>
<reference evidence="3" key="3">
    <citation type="submission" date="2025-09" db="UniProtKB">
        <authorList>
            <consortium name="Ensembl"/>
        </authorList>
    </citation>
    <scope>IDENTIFICATION</scope>
</reference>
<dbReference type="InterPro" id="IPR036465">
    <property type="entry name" value="vWFA_dom_sf"/>
</dbReference>
<dbReference type="Pfam" id="PF00092">
    <property type="entry name" value="VWA"/>
    <property type="match status" value="1"/>
</dbReference>
<dbReference type="GeneTree" id="ENSGT00940000154554"/>
<accession>A0A673Y7T3</accession>
<proteinExistence type="predicted"/>
<dbReference type="PANTHER" id="PTHR10338">
    <property type="entry name" value="INTER-ALPHA-TRYPSIN INHIBITOR HEAVY CHAIN FAMILY MEMBER"/>
    <property type="match status" value="1"/>
</dbReference>
<protein>
    <recommendedName>
        <fullName evidence="2">VWFA domain-containing protein</fullName>
    </recommendedName>
</protein>
<dbReference type="AlphaFoldDB" id="A0A673Y7T3"/>
<dbReference type="SMART" id="SM00327">
    <property type="entry name" value="VWA"/>
    <property type="match status" value="1"/>
</dbReference>
<reference evidence="3" key="1">
    <citation type="submission" date="2021-04" db="EMBL/GenBank/DDBJ databases">
        <authorList>
            <consortium name="Wellcome Sanger Institute Data Sharing"/>
        </authorList>
    </citation>
    <scope>NUCLEOTIDE SEQUENCE [LARGE SCALE GENOMIC DNA]</scope>
</reference>
<keyword evidence="4" id="KW-1185">Reference proteome</keyword>
<organism evidence="3 4">
    <name type="scientific">Salmo trutta</name>
    <name type="common">Brown trout</name>
    <dbReference type="NCBI Taxonomy" id="8032"/>
    <lineage>
        <taxon>Eukaryota</taxon>
        <taxon>Metazoa</taxon>
        <taxon>Chordata</taxon>
        <taxon>Craniata</taxon>
        <taxon>Vertebrata</taxon>
        <taxon>Euteleostomi</taxon>
        <taxon>Actinopterygii</taxon>
        <taxon>Neopterygii</taxon>
        <taxon>Teleostei</taxon>
        <taxon>Protacanthopterygii</taxon>
        <taxon>Salmoniformes</taxon>
        <taxon>Salmonidae</taxon>
        <taxon>Salmoninae</taxon>
        <taxon>Salmo</taxon>
    </lineage>
</organism>
<dbReference type="PROSITE" id="PS50234">
    <property type="entry name" value="VWFA"/>
    <property type="match status" value="1"/>
</dbReference>
<dbReference type="InParanoid" id="A0A673Y7T3"/>
<feature type="domain" description="VWFA" evidence="2">
    <location>
        <begin position="108"/>
        <end position="297"/>
    </location>
</feature>
<evidence type="ECO:0000256" key="1">
    <source>
        <dbReference type="SAM" id="MobiDB-lite"/>
    </source>
</evidence>